<feature type="region of interest" description="Disordered" evidence="1">
    <location>
        <begin position="277"/>
        <end position="667"/>
    </location>
</feature>
<feature type="compositionally biased region" description="Low complexity" evidence="1">
    <location>
        <begin position="221"/>
        <end position="238"/>
    </location>
</feature>
<feature type="region of interest" description="Disordered" evidence="1">
    <location>
        <begin position="856"/>
        <end position="969"/>
    </location>
</feature>
<sequence length="1807" mass="197216">MKMVPAPPPMTSSPIMSSAHQQFQVTEDTPVDFLEGCMEILVVFPNEKSILMSIQRRMPMLDLLIHVTAANKISPAAHLLQVTDEEGRLLPHKPSTPIGSLNAHKVYILAKNRLMADRSDSRSSNAKSSASQFEQSFRVQVRLPRNQLFVTRVTGRTQLADLLHTVCNEKALDPRHYELRHPVNLDERLRLNSCLDDYKLQEVVLVPLGGKNATLLTPSVSVSDLSSSSNSMNRKSVNLSASNSGKMSGKSTLKPTTSEATLVGHEKKKRGLLGLLGFGKHKKGSSMGDSSISSDSVGDRSISPSRSEEPVPPPPVEPVAPSPPSPVLFSKRLAEEAVAKRNSRLMMSQMSTEASNTPTSTNGPPPLRKTISTTSNGAAPPANKPVAKKKRAPAPPQPPPPTQTNGINGPPKAASEVSSYSTSSSSGSNYVSPTTSVIHHPEEEVVLRSSSPKLSYQRQDSNYMSRQRQPDSGCSSPVRSPRSNMITTPGNSSSNLTQVSSTSNASLASAIKKRKAPVPPPALHEHVEASEKIPPATVTVVVDGSHDDSDRISSVSDQLSSASDLSSTRKSETQDIIEPSIVVELTPQHRHYEQQQQQTSVVTPKPAARSRAPRPVKSATTPPPSPCDEGQVVDSKVLRDHHEANGNRKLSSSYCSSSSEGDDLTLDDQSLDMFSSRNELNQTSKAQRAVLAVAAVDKQQLELRSIQGTEAERLKLAQQQQTEKLEQENLTRQNVPMLATMEQPSVSPAEVERTKRKKWDRSPQSQVDLLATRTDSSDDEMTLKVPIPPSRRPRVPSAAAMSQTSSVSEFFSLSEAESESPIQERMHKIVGEPEGNEENMDDPDVSFAAMCAALARRKQRGDPELPNDLSVVSIETVQSPDRMDSSSSSQLGGDDSIGGEFWQRPDIEPDLDSPRSIATDSTNAISERPANSISSEDDYEQLDYRRKNSEEKEKKDTYREAHEEEETVVSEPIYTMVIKSPKPLVAVDVEPEKNDNMEQTNEDVQVDEPDRCDVKAIVMLREEEPEMERDAGDGQTESPIMWEYKLPAPPTPFQDPAQSPLDKLQIASESELSRSTRSSMSTDSLQQNRSTDEENFAKDSPRSSIDCQESEAETSAEISIKEDCDVKEVALKLHRGLELLGETATEEPSLDYPTIEEVVNVVEENKVVLQSSDPEAKPYGIESTTDEPMSQPSSLPPVPSTLPPIDSDDDFTQPDMQFSIATYTVRVSKDSTYEKKLARSGLPEELSENVVNPTDDSEKEVNSPLPIVTETKEQEMVADPVKAEESSGSSPVPAAGQLPLPMLNADFIQQFQNALHSITDPKARALQEEFLRLQQQFLTLQMQAVVQQNSAVTVESAPVESAPVESAPANISTHHSDTTKLKEKTVVIETPTADSQAEPLVEADSKQNQLVESPVEPPLKITDPAQEQLPKEEIELELETPVYRYSGPPQVKLDTWKPGRPRSEVIDFSRSSSFNVPLAPVEKKIDAPVIGTVAATVLAMDTNSPTVASIPEEVVLPVQVSRIPEEKSKIKPIVSEVEEILAVREKIEHIESSSNNSSNCTSPVLKPIVLRKSSFITARPFEARPVSMPIRRPNFTPMVIQPVPFVFGKIRAPEVRGFASLPPDNRVEMQGIRMTGPTGVTPFSAVNKNRSVAPVSKENPTIVIRNKLIESARRPSAELNGMPLKSEDQVEDTFAEVKESSPAVVEPRRATTFTRPLSMPVSSSLLLAAGAGGVVNKPQPLSPEITNQPIAAQQTVISGADSSTTAGRRSLSSKFVRKVDPREELLNSIRSFANGGTLKKTGASLDK</sequence>
<feature type="compositionally biased region" description="Basic and acidic residues" evidence="1">
    <location>
        <begin position="636"/>
        <end position="646"/>
    </location>
</feature>
<dbReference type="Proteomes" id="UP000820818">
    <property type="component" value="Linkage Group LG1"/>
</dbReference>
<dbReference type="PROSITE" id="PS51082">
    <property type="entry name" value="WH2"/>
    <property type="match status" value="1"/>
</dbReference>
<feature type="compositionally biased region" description="Low complexity" evidence="1">
    <location>
        <begin position="285"/>
        <end position="305"/>
    </location>
</feature>
<dbReference type="PANTHER" id="PTHR21557">
    <property type="entry name" value="CORDON-BLEU"/>
    <property type="match status" value="1"/>
</dbReference>
<feature type="domain" description="WH2" evidence="2">
    <location>
        <begin position="1781"/>
        <end position="1801"/>
    </location>
</feature>
<gene>
    <name evidence="3" type="ORF">GHT06_009338</name>
</gene>
<evidence type="ECO:0000313" key="4">
    <source>
        <dbReference type="Proteomes" id="UP000820818"/>
    </source>
</evidence>
<feature type="compositionally biased region" description="Pro residues" evidence="1">
    <location>
        <begin position="310"/>
        <end position="326"/>
    </location>
</feature>
<dbReference type="Gene3D" id="3.10.20.90">
    <property type="entry name" value="Phosphatidylinositol 3-kinase Catalytic Subunit, Chain A, domain 1"/>
    <property type="match status" value="1"/>
</dbReference>
<feature type="region of interest" description="Disordered" evidence="1">
    <location>
        <begin position="741"/>
        <end position="803"/>
    </location>
</feature>
<feature type="compositionally biased region" description="Low complexity" evidence="1">
    <location>
        <begin position="594"/>
        <end position="619"/>
    </location>
</feature>
<feature type="region of interest" description="Disordered" evidence="1">
    <location>
        <begin position="1020"/>
        <end position="1119"/>
    </location>
</feature>
<feature type="compositionally biased region" description="Polar residues" evidence="1">
    <location>
        <begin position="448"/>
        <end position="490"/>
    </location>
</feature>
<feature type="compositionally biased region" description="Basic and acidic residues" evidence="1">
    <location>
        <begin position="1090"/>
        <end position="1101"/>
    </location>
</feature>
<dbReference type="GO" id="GO:0003785">
    <property type="term" value="F:actin monomer binding"/>
    <property type="evidence" value="ECO:0007669"/>
    <property type="project" value="InterPro"/>
</dbReference>
<reference evidence="3 4" key="1">
    <citation type="submission" date="2022-05" db="EMBL/GenBank/DDBJ databases">
        <title>A multi-omics perspective on studying reproductive biology in Daphnia sinensis.</title>
        <authorList>
            <person name="Jia J."/>
        </authorList>
    </citation>
    <scope>NUCLEOTIDE SEQUENCE [LARGE SCALE GENOMIC DNA]</scope>
    <source>
        <strain evidence="3 4">WSL</strain>
    </source>
</reference>
<feature type="compositionally biased region" description="Low complexity" evidence="1">
    <location>
        <begin position="553"/>
        <end position="566"/>
    </location>
</feature>
<feature type="region of interest" description="Disordered" evidence="1">
    <location>
        <begin position="1172"/>
        <end position="1200"/>
    </location>
</feature>
<organism evidence="3 4">
    <name type="scientific">Daphnia sinensis</name>
    <dbReference type="NCBI Taxonomy" id="1820382"/>
    <lineage>
        <taxon>Eukaryota</taxon>
        <taxon>Metazoa</taxon>
        <taxon>Ecdysozoa</taxon>
        <taxon>Arthropoda</taxon>
        <taxon>Crustacea</taxon>
        <taxon>Branchiopoda</taxon>
        <taxon>Diplostraca</taxon>
        <taxon>Cladocera</taxon>
        <taxon>Anomopoda</taxon>
        <taxon>Daphniidae</taxon>
        <taxon>Daphnia</taxon>
        <taxon>Daphnia similis group</taxon>
    </lineage>
</organism>
<protein>
    <recommendedName>
        <fullName evidence="2">WH2 domain-containing protein</fullName>
    </recommendedName>
</protein>
<evidence type="ECO:0000259" key="2">
    <source>
        <dbReference type="PROSITE" id="PS51082"/>
    </source>
</evidence>
<comment type="caution">
    <text evidence="3">The sequence shown here is derived from an EMBL/GenBank/DDBJ whole genome shotgun (WGS) entry which is preliminary data.</text>
</comment>
<name>A0AAD5PZ61_9CRUS</name>
<accession>A0AAD5PZ61</accession>
<dbReference type="InterPro" id="IPR003124">
    <property type="entry name" value="WH2_dom"/>
</dbReference>
<feature type="compositionally biased region" description="Polar residues" evidence="1">
    <location>
        <begin position="239"/>
        <end position="260"/>
    </location>
</feature>
<feature type="compositionally biased region" description="Polar residues" evidence="1">
    <location>
        <begin position="345"/>
        <end position="354"/>
    </location>
</feature>
<feature type="region of interest" description="Disordered" evidence="1">
    <location>
        <begin position="1238"/>
        <end position="1262"/>
    </location>
</feature>
<feature type="compositionally biased region" description="Low complexity" evidence="1">
    <location>
        <begin position="491"/>
        <end position="504"/>
    </location>
</feature>
<dbReference type="PANTHER" id="PTHR21557:SF2">
    <property type="entry name" value="CORDON-BLEU PROTEIN-LIKE 1"/>
    <property type="match status" value="1"/>
</dbReference>
<feature type="compositionally biased region" description="Low complexity" evidence="1">
    <location>
        <begin position="885"/>
        <end position="894"/>
    </location>
</feature>
<feature type="compositionally biased region" description="Basic and acidic residues" evidence="1">
    <location>
        <begin position="942"/>
        <end position="962"/>
    </location>
</feature>
<feature type="region of interest" description="Disordered" evidence="1">
    <location>
        <begin position="221"/>
        <end position="265"/>
    </location>
</feature>
<feature type="compositionally biased region" description="Low complexity" evidence="1">
    <location>
        <begin position="415"/>
        <end position="436"/>
    </location>
</feature>
<proteinExistence type="predicted"/>
<dbReference type="EMBL" id="WJBH02000001">
    <property type="protein sequence ID" value="KAI9565546.1"/>
    <property type="molecule type" value="Genomic_DNA"/>
</dbReference>
<feature type="compositionally biased region" description="Low complexity" evidence="1">
    <location>
        <begin position="1068"/>
        <end position="1085"/>
    </location>
</feature>
<feature type="compositionally biased region" description="Pro residues" evidence="1">
    <location>
        <begin position="393"/>
        <end position="402"/>
    </location>
</feature>
<evidence type="ECO:0000256" key="1">
    <source>
        <dbReference type="SAM" id="MobiDB-lite"/>
    </source>
</evidence>
<evidence type="ECO:0000313" key="3">
    <source>
        <dbReference type="EMBL" id="KAI9565546.1"/>
    </source>
</evidence>
<dbReference type="InterPro" id="IPR039895">
    <property type="entry name" value="COBL-like"/>
</dbReference>
<feature type="compositionally biased region" description="Polar residues" evidence="1">
    <location>
        <begin position="916"/>
        <end position="934"/>
    </location>
</feature>
<keyword evidence="4" id="KW-1185">Reference proteome</keyword>